<feature type="chain" id="PRO_5039512427" description="DUF5642 domain-containing protein" evidence="2">
    <location>
        <begin position="30"/>
        <end position="285"/>
    </location>
</feature>
<evidence type="ECO:0000256" key="1">
    <source>
        <dbReference type="SAM" id="MobiDB-lite"/>
    </source>
</evidence>
<feature type="region of interest" description="Disordered" evidence="1">
    <location>
        <begin position="17"/>
        <end position="45"/>
    </location>
</feature>
<dbReference type="PROSITE" id="PS51257">
    <property type="entry name" value="PROKAR_LIPOPROTEIN"/>
    <property type="match status" value="1"/>
</dbReference>
<keyword evidence="4" id="KW-1185">Reference proteome</keyword>
<evidence type="ECO:0008006" key="5">
    <source>
        <dbReference type="Google" id="ProtNLM"/>
    </source>
</evidence>
<name>A0A853CBD5_9ACTN</name>
<dbReference type="Proteomes" id="UP000541969">
    <property type="component" value="Unassembled WGS sequence"/>
</dbReference>
<dbReference type="EMBL" id="JACBZT010000001">
    <property type="protein sequence ID" value="NYJ05024.1"/>
    <property type="molecule type" value="Genomic_DNA"/>
</dbReference>
<feature type="compositionally biased region" description="Low complexity" evidence="1">
    <location>
        <begin position="17"/>
        <end position="40"/>
    </location>
</feature>
<dbReference type="AlphaFoldDB" id="A0A853CBD5"/>
<evidence type="ECO:0000313" key="3">
    <source>
        <dbReference type="EMBL" id="NYJ05024.1"/>
    </source>
</evidence>
<sequence>MRRAAIVLVAALTAACGSSSTPSSSSSSAAPTTATLSTGPAVPPVPGIEAEAVRLRTDEALGGQVQTRVTDTGDAPFTVTSVALDSPGFAPLPPRAETASYQPGQVIDLPTPFGAAVCDTAAQPAAALLTVLRPDGTTEQVRVPLSADVLDLIHEQTCAAEAVLAVADIEVGDLHDDGKGSTGTLTLTRQSGSQAVTVTRLGRSVVLAPTVADLPLRLASGAGSASSAISFTPATCDAHALAETKKPYVFVLGVTLDDGDEVALDLPLDQGDKDALAAMVQRVCG</sequence>
<proteinExistence type="predicted"/>
<gene>
    <name evidence="3" type="ORF">GGQ55_001302</name>
</gene>
<evidence type="ECO:0000256" key="2">
    <source>
        <dbReference type="SAM" id="SignalP"/>
    </source>
</evidence>
<organism evidence="3 4">
    <name type="scientific">Petropleomorpha daqingensis</name>
    <dbReference type="NCBI Taxonomy" id="2026353"/>
    <lineage>
        <taxon>Bacteria</taxon>
        <taxon>Bacillati</taxon>
        <taxon>Actinomycetota</taxon>
        <taxon>Actinomycetes</taxon>
        <taxon>Geodermatophilales</taxon>
        <taxon>Geodermatophilaceae</taxon>
        <taxon>Petropleomorpha</taxon>
    </lineage>
</organism>
<accession>A0A853CBD5</accession>
<protein>
    <recommendedName>
        <fullName evidence="5">DUF5642 domain-containing protein</fullName>
    </recommendedName>
</protein>
<reference evidence="3 4" key="1">
    <citation type="submission" date="2020-07" db="EMBL/GenBank/DDBJ databases">
        <title>Sequencing the genomes of 1000 actinobacteria strains.</title>
        <authorList>
            <person name="Klenk H.-P."/>
        </authorList>
    </citation>
    <scope>NUCLEOTIDE SEQUENCE [LARGE SCALE GENOMIC DNA]</scope>
    <source>
        <strain evidence="3 4">DSM 104001</strain>
    </source>
</reference>
<feature type="signal peptide" evidence="2">
    <location>
        <begin position="1"/>
        <end position="29"/>
    </location>
</feature>
<dbReference type="RefSeq" id="WP_179715663.1">
    <property type="nucleotide sequence ID" value="NZ_JACBZT010000001.1"/>
</dbReference>
<keyword evidence="2" id="KW-0732">Signal</keyword>
<comment type="caution">
    <text evidence="3">The sequence shown here is derived from an EMBL/GenBank/DDBJ whole genome shotgun (WGS) entry which is preliminary data.</text>
</comment>
<evidence type="ECO:0000313" key="4">
    <source>
        <dbReference type="Proteomes" id="UP000541969"/>
    </source>
</evidence>